<gene>
    <name evidence="2" type="ORF">ACFS29_19790</name>
</gene>
<protein>
    <recommendedName>
        <fullName evidence="4">Phosphate-selective porin O and P</fullName>
    </recommendedName>
</protein>
<proteinExistence type="predicted"/>
<feature type="signal peptide" evidence="1">
    <location>
        <begin position="1"/>
        <end position="17"/>
    </location>
</feature>
<feature type="chain" id="PRO_5045458930" description="Phosphate-selective porin O and P" evidence="1">
    <location>
        <begin position="18"/>
        <end position="384"/>
    </location>
</feature>
<dbReference type="RefSeq" id="WP_194506879.1">
    <property type="nucleotide sequence ID" value="NZ_JADILU010000002.1"/>
</dbReference>
<keyword evidence="3" id="KW-1185">Reference proteome</keyword>
<evidence type="ECO:0000256" key="1">
    <source>
        <dbReference type="SAM" id="SignalP"/>
    </source>
</evidence>
<sequence>MRHLKILVLLITSTVFAQTDTNPSAALKNLAPPSSPAFVLMDLTPSNIIVPENIQAFSIQTISAFSGDSSNGLSNNNYAVEFQPYWYVKRENMNFFKYNNLKPEKGSNEENLKPSDYTCYNVFGDAWKRASVSLALMNGNFNVFENAQSYVSVGARTRLLSFKTNEQRNAIMSQYSAYEQFMSSQEVIMIFANTDLTRPQKNTAITNLETYKTIADDFEKALNRKPLFALDVAVAYSHFMGDKSQDLDDAFGRLGVWASGDLAFYTPTIGDNGHIHFYGVFRYLRDGLNINPESGGLRIEEAIDYGAKLELELDNLSFAYEYITRDIDNDNEKRSIGSIRYKINNAFTLNGGFGRNFKSDGETVALFGIQWGIDFGSSVSLGSK</sequence>
<evidence type="ECO:0000313" key="2">
    <source>
        <dbReference type="EMBL" id="MFD2917905.1"/>
    </source>
</evidence>
<name>A0ABW6A0A1_9FLAO</name>
<evidence type="ECO:0000313" key="3">
    <source>
        <dbReference type="Proteomes" id="UP001597548"/>
    </source>
</evidence>
<dbReference type="EMBL" id="JBHUOS010000016">
    <property type="protein sequence ID" value="MFD2917905.1"/>
    <property type="molecule type" value="Genomic_DNA"/>
</dbReference>
<organism evidence="2 3">
    <name type="scientific">Psychroserpens luteus</name>
    <dbReference type="NCBI Taxonomy" id="1434066"/>
    <lineage>
        <taxon>Bacteria</taxon>
        <taxon>Pseudomonadati</taxon>
        <taxon>Bacteroidota</taxon>
        <taxon>Flavobacteriia</taxon>
        <taxon>Flavobacteriales</taxon>
        <taxon>Flavobacteriaceae</taxon>
        <taxon>Psychroserpens</taxon>
    </lineage>
</organism>
<evidence type="ECO:0008006" key="4">
    <source>
        <dbReference type="Google" id="ProtNLM"/>
    </source>
</evidence>
<reference evidence="3" key="1">
    <citation type="journal article" date="2019" name="Int. J. Syst. Evol. Microbiol.">
        <title>The Global Catalogue of Microorganisms (GCM) 10K type strain sequencing project: providing services to taxonomists for standard genome sequencing and annotation.</title>
        <authorList>
            <consortium name="The Broad Institute Genomics Platform"/>
            <consortium name="The Broad Institute Genome Sequencing Center for Infectious Disease"/>
            <person name="Wu L."/>
            <person name="Ma J."/>
        </authorList>
    </citation>
    <scope>NUCLEOTIDE SEQUENCE [LARGE SCALE GENOMIC DNA]</scope>
    <source>
        <strain evidence="3">KCTC 32514</strain>
    </source>
</reference>
<keyword evidence="1" id="KW-0732">Signal</keyword>
<accession>A0ABW6A0A1</accession>
<comment type="caution">
    <text evidence="2">The sequence shown here is derived from an EMBL/GenBank/DDBJ whole genome shotgun (WGS) entry which is preliminary data.</text>
</comment>
<dbReference type="Proteomes" id="UP001597548">
    <property type="component" value="Unassembled WGS sequence"/>
</dbReference>